<dbReference type="PRINTS" id="PR00260">
    <property type="entry name" value="CHEMTRNSDUCR"/>
</dbReference>
<dbReference type="PANTHER" id="PTHR32089:SF120">
    <property type="entry name" value="METHYL-ACCEPTING CHEMOTAXIS PROTEIN TLPQ"/>
    <property type="match status" value="1"/>
</dbReference>
<dbReference type="PROSITE" id="PS50885">
    <property type="entry name" value="HAMP"/>
    <property type="match status" value="1"/>
</dbReference>
<evidence type="ECO:0000259" key="11">
    <source>
        <dbReference type="PROSITE" id="PS50885"/>
    </source>
</evidence>
<sequence length="524" mass="56241">MSITAKLNDISVGKKLGAGFSLLVLITIVLVYVSVDRLGDYHDRSVIVATVSSAESNLIRARVAVKYFQMTREIGHRREAERFADRAASSLIPLKESLVVAEDNTRVDSVVESIQRYKSLLGELAQNLDSSRSVVQGLEAQMTEVAQDMVGITGELQNIQVQRMDEDFSVAVTQLSVIALLGVAISILIAWYMIQAITRPIRETVNVANKVASGDLTVMVNSDRGDEFGSLLAAFGTMVTRLRELIQQIDTGASNIASSSEELSAVTDQTRQGVAEQRDQTDQVATAMNEMVATVSDVAKSAEAAFAAAQLASQKSGDGEAAVNETLTFVTDLNRQIGTVMKQLRDLQSDTQNIGTVLDVIKSVAEQTNLLALNAAIEAARAGEQGRGFAVVADEVRSLAQRTQSSATEIETLISNLVSSAETSVTTMEKGSKLAEQTLERAQTAGATIQEMAEAVEEIRQYNSQIATAAEQQTSVAEDINQNVTLIRDVGEQSATSTEQVSAASEELARLAEGLSTQVAQFRV</sequence>
<dbReference type="SMART" id="SM00304">
    <property type="entry name" value="HAMP"/>
    <property type="match status" value="1"/>
</dbReference>
<dbReference type="CDD" id="cd06225">
    <property type="entry name" value="HAMP"/>
    <property type="match status" value="1"/>
</dbReference>
<comment type="caution">
    <text evidence="13">The sequence shown here is derived from an EMBL/GenBank/DDBJ whole genome shotgun (WGS) entry which is preliminary data.</text>
</comment>
<evidence type="ECO:0000256" key="5">
    <source>
        <dbReference type="ARBA" id="ARBA00023136"/>
    </source>
</evidence>
<evidence type="ECO:0000313" key="14">
    <source>
        <dbReference type="Proteomes" id="UP000070282"/>
    </source>
</evidence>
<organism evidence="13 14">
    <name type="scientific">Marinobacter excellens LAMA 842</name>
    <dbReference type="NCBI Taxonomy" id="1306954"/>
    <lineage>
        <taxon>Bacteria</taxon>
        <taxon>Pseudomonadati</taxon>
        <taxon>Pseudomonadota</taxon>
        <taxon>Gammaproteobacteria</taxon>
        <taxon>Pseudomonadales</taxon>
        <taxon>Marinobacteraceae</taxon>
        <taxon>Marinobacter</taxon>
    </lineage>
</organism>
<keyword evidence="6 8" id="KW-0807">Transducer</keyword>
<dbReference type="Proteomes" id="UP000070282">
    <property type="component" value="Unassembled WGS sequence"/>
</dbReference>
<evidence type="ECO:0000259" key="10">
    <source>
        <dbReference type="PROSITE" id="PS50111"/>
    </source>
</evidence>
<evidence type="ECO:0000256" key="3">
    <source>
        <dbReference type="ARBA" id="ARBA00022692"/>
    </source>
</evidence>
<dbReference type="Pfam" id="PF00672">
    <property type="entry name" value="HAMP"/>
    <property type="match status" value="1"/>
</dbReference>
<comment type="similarity">
    <text evidence="7">Belongs to the methyl-accepting chemotaxis (MCP) protein family.</text>
</comment>
<dbReference type="GO" id="GO:0016020">
    <property type="term" value="C:membrane"/>
    <property type="evidence" value="ECO:0007669"/>
    <property type="project" value="UniProtKB-SubCell"/>
</dbReference>
<dbReference type="FunFam" id="1.10.287.950:FF:000001">
    <property type="entry name" value="Methyl-accepting chemotaxis sensory transducer"/>
    <property type="match status" value="1"/>
</dbReference>
<dbReference type="EMBL" id="LOCO01000003">
    <property type="protein sequence ID" value="KXO11369.1"/>
    <property type="molecule type" value="Genomic_DNA"/>
</dbReference>
<dbReference type="PROSITE" id="PS50111">
    <property type="entry name" value="CHEMOTAXIS_TRANSDUC_2"/>
    <property type="match status" value="1"/>
</dbReference>
<protein>
    <submittedName>
        <fullName evidence="13">Methyl-accepting chemotaxis protein</fullName>
    </submittedName>
</protein>
<evidence type="ECO:0000313" key="12">
    <source>
        <dbReference type="EMBL" id="KXO10705.1"/>
    </source>
</evidence>
<reference evidence="13" key="2">
    <citation type="submission" date="2015-12" db="EMBL/GenBank/DDBJ databases">
        <authorList>
            <person name="Shamseldin A."/>
            <person name="Moawad H."/>
            <person name="Abd El-Rahim W.M."/>
            <person name="Sadowsky M.J."/>
        </authorList>
    </citation>
    <scope>NUCLEOTIDE SEQUENCE [LARGE SCALE GENOMIC DNA]</scope>
    <source>
        <strain evidence="13">LAMA 842</strain>
    </source>
</reference>
<dbReference type="AlphaFoldDB" id="A0A137SG12"/>
<keyword evidence="2" id="KW-0145">Chemotaxis</keyword>
<dbReference type="InterPro" id="IPR004089">
    <property type="entry name" value="MCPsignal_dom"/>
</dbReference>
<keyword evidence="5 9" id="KW-0472">Membrane</keyword>
<name>A0A137SG12_9GAMM</name>
<feature type="domain" description="Methyl-accepting transducer" evidence="10">
    <location>
        <begin position="252"/>
        <end position="488"/>
    </location>
</feature>
<evidence type="ECO:0000256" key="8">
    <source>
        <dbReference type="PROSITE-ProRule" id="PRU00284"/>
    </source>
</evidence>
<accession>A0A137SG12</accession>
<dbReference type="PATRIC" id="fig|1306954.6.peg.2365"/>
<keyword evidence="4 9" id="KW-1133">Transmembrane helix</keyword>
<evidence type="ECO:0000256" key="7">
    <source>
        <dbReference type="ARBA" id="ARBA00029447"/>
    </source>
</evidence>
<feature type="transmembrane region" description="Helical" evidence="9">
    <location>
        <begin position="16"/>
        <end position="35"/>
    </location>
</feature>
<proteinExistence type="inferred from homology"/>
<dbReference type="Pfam" id="PF00015">
    <property type="entry name" value="MCPsignal"/>
    <property type="match status" value="1"/>
</dbReference>
<dbReference type="InterPro" id="IPR032255">
    <property type="entry name" value="HBM"/>
</dbReference>
<evidence type="ECO:0000256" key="6">
    <source>
        <dbReference type="ARBA" id="ARBA00023224"/>
    </source>
</evidence>
<dbReference type="SMART" id="SM01358">
    <property type="entry name" value="HBM"/>
    <property type="match status" value="1"/>
</dbReference>
<feature type="domain" description="HAMP" evidence="11">
    <location>
        <begin position="195"/>
        <end position="247"/>
    </location>
</feature>
<dbReference type="GO" id="GO:0007165">
    <property type="term" value="P:signal transduction"/>
    <property type="evidence" value="ECO:0007669"/>
    <property type="project" value="UniProtKB-KW"/>
</dbReference>
<evidence type="ECO:0000256" key="4">
    <source>
        <dbReference type="ARBA" id="ARBA00022989"/>
    </source>
</evidence>
<feature type="transmembrane region" description="Helical" evidence="9">
    <location>
        <begin position="168"/>
        <end position="194"/>
    </location>
</feature>
<dbReference type="Gene3D" id="1.10.287.950">
    <property type="entry name" value="Methyl-accepting chemotaxis protein"/>
    <property type="match status" value="1"/>
</dbReference>
<reference evidence="14" key="1">
    <citation type="submission" date="2015-12" db="EMBL/GenBank/DDBJ databases">
        <authorList>
            <person name="Lima A."/>
            <person name="Farahani Zayas N."/>
            <person name="Castro Da Silva M.A."/>
            <person name="Cabral A."/>
            <person name="Pessatti M.L."/>
        </authorList>
    </citation>
    <scope>NUCLEOTIDE SEQUENCE [LARGE SCALE GENOMIC DNA]</scope>
    <source>
        <strain evidence="14">LAMA 842</strain>
    </source>
</reference>
<gene>
    <name evidence="12" type="ORF">J122_1320</name>
    <name evidence="13" type="ORF">J122_813</name>
</gene>
<dbReference type="SMART" id="SM00283">
    <property type="entry name" value="MA"/>
    <property type="match status" value="1"/>
</dbReference>
<keyword evidence="3 9" id="KW-0812">Transmembrane</keyword>
<keyword evidence="14" id="KW-1185">Reference proteome</keyword>
<dbReference type="RefSeq" id="WP_061331233.1">
    <property type="nucleotide sequence ID" value="NZ_LOCO01000003.1"/>
</dbReference>
<evidence type="ECO:0000256" key="9">
    <source>
        <dbReference type="SAM" id="Phobius"/>
    </source>
</evidence>
<evidence type="ECO:0000256" key="2">
    <source>
        <dbReference type="ARBA" id="ARBA00022500"/>
    </source>
</evidence>
<dbReference type="PANTHER" id="PTHR32089">
    <property type="entry name" value="METHYL-ACCEPTING CHEMOTAXIS PROTEIN MCPB"/>
    <property type="match status" value="1"/>
</dbReference>
<evidence type="ECO:0000256" key="1">
    <source>
        <dbReference type="ARBA" id="ARBA00004141"/>
    </source>
</evidence>
<dbReference type="SUPFAM" id="SSF58104">
    <property type="entry name" value="Methyl-accepting chemotaxis protein (MCP) signaling domain"/>
    <property type="match status" value="1"/>
</dbReference>
<evidence type="ECO:0000313" key="13">
    <source>
        <dbReference type="EMBL" id="KXO11369.1"/>
    </source>
</evidence>
<dbReference type="InterPro" id="IPR003660">
    <property type="entry name" value="HAMP_dom"/>
</dbReference>
<dbReference type="GO" id="GO:0006935">
    <property type="term" value="P:chemotaxis"/>
    <property type="evidence" value="ECO:0007669"/>
    <property type="project" value="UniProtKB-KW"/>
</dbReference>
<dbReference type="InterPro" id="IPR004090">
    <property type="entry name" value="Chemotax_Me-accpt_rcpt"/>
</dbReference>
<dbReference type="GO" id="GO:0004888">
    <property type="term" value="F:transmembrane signaling receptor activity"/>
    <property type="evidence" value="ECO:0007669"/>
    <property type="project" value="InterPro"/>
</dbReference>
<dbReference type="EMBL" id="LOCO01000005">
    <property type="protein sequence ID" value="KXO10705.1"/>
    <property type="molecule type" value="Genomic_DNA"/>
</dbReference>
<dbReference type="Gene3D" id="1.20.1440.210">
    <property type="match status" value="1"/>
</dbReference>
<comment type="subcellular location">
    <subcellularLocation>
        <location evidence="1">Membrane</location>
        <topology evidence="1">Multi-pass membrane protein</topology>
    </subcellularLocation>
</comment>